<dbReference type="PANTHER" id="PTHR46283">
    <property type="entry name" value="E3 UBIQUITIN-PROTEIN LIGASE MARCH5"/>
    <property type="match status" value="1"/>
</dbReference>
<feature type="transmembrane region" description="Helical" evidence="6">
    <location>
        <begin position="250"/>
        <end position="275"/>
    </location>
</feature>
<evidence type="ECO:0000256" key="4">
    <source>
        <dbReference type="ARBA" id="ARBA00023136"/>
    </source>
</evidence>
<dbReference type="GO" id="GO:0016020">
    <property type="term" value="C:membrane"/>
    <property type="evidence" value="ECO:0007669"/>
    <property type="project" value="UniProtKB-SubCell"/>
</dbReference>
<evidence type="ECO:0000256" key="3">
    <source>
        <dbReference type="ARBA" id="ARBA00022989"/>
    </source>
</evidence>
<sequence>MSSSQGSPSNSDLCCFCLGDDTEIPAFGSIADARDMVKPCTTCSISCHKKCLLDWFNTIPSNQLHVIHAKRVFSAAPLSRENYDHIGGDIGIGSPPVVQSTNIHINLSTRALNDWFGNIIGIINEDEEDGETQEQANNGSNGFENINENRDADPHTDPGMQTYQPDGERDTDISRTRLDAVSLLPSTSSTSSSSSSHSPHLPTSSPQHVDDLSVYVLAKCPQCKKDIIFFMKRSKLVALQASFKTGVSRLVQYGGVFLGITSALTGVVSMTYIGLTTAGLKMMDSLVPGPLLVRMLTRRSLLSSNNTYSTLSRILFGNTQTYAVDNLEQALVQGLIDPLKFSRIPVLPIVLFRLRSSSIFDVLFAAKNDDFFASAITELMIASYISSLADNSLVRAIYKNIVTQIKQLMNGSMTSILNPVRGIDFLTTNNIISLLIPIRWGYDLFHRLTFNRAYFNLTMKSRPRAIANSLGASEVERLEELNGELNEYRSHHNKTYQAIDKQVSDESTSKIASCNIPVISALYKHIKKNIRYIYELRKSWWPYYRLCVKTNLQFTLASLKHDYSFSLSSPSVIFKTITTILWPLASSKVGLLVLPLLSRVSKLEHLSLDRKVLIANIAGLVIVALGKEIINLYIAHRRVQQMQQIEPLNLNKAEAIVRLVKSSGVMYSSDAEDLDDGIINIGGAGETDEELLGRLTQDIPTELPGNFPS</sequence>
<keyword evidence="4 6" id="KW-0472">Membrane</keyword>
<dbReference type="HOGENOM" id="CLU_016808_0_0_1"/>
<keyword evidence="3 6" id="KW-1133">Transmembrane helix</keyword>
<dbReference type="GeneID" id="5232905"/>
<feature type="transmembrane region" description="Helical" evidence="6">
    <location>
        <begin position="613"/>
        <end position="634"/>
    </location>
</feature>
<evidence type="ECO:0000256" key="6">
    <source>
        <dbReference type="SAM" id="Phobius"/>
    </source>
</evidence>
<feature type="region of interest" description="Disordered" evidence="5">
    <location>
        <begin position="128"/>
        <end position="170"/>
    </location>
</feature>
<keyword evidence="2 6" id="KW-0812">Transmembrane</keyword>
<dbReference type="InParanoid" id="A5E090"/>
<gene>
    <name evidence="7" type="ORF">LELG_03027</name>
</gene>
<feature type="compositionally biased region" description="Basic and acidic residues" evidence="5">
    <location>
        <begin position="147"/>
        <end position="156"/>
    </location>
</feature>
<dbReference type="eggNOG" id="ENOG502S532">
    <property type="taxonomic scope" value="Eukaryota"/>
</dbReference>
<comment type="subcellular location">
    <subcellularLocation>
        <location evidence="1">Membrane</location>
        <topology evidence="1">Multi-pass membrane protein</topology>
    </subcellularLocation>
</comment>
<feature type="compositionally biased region" description="Polar residues" evidence="5">
    <location>
        <begin position="133"/>
        <end position="146"/>
    </location>
</feature>
<protein>
    <submittedName>
        <fullName evidence="7">Uncharacterized protein</fullName>
    </submittedName>
</protein>
<dbReference type="Proteomes" id="UP000001996">
    <property type="component" value="Unassembled WGS sequence"/>
</dbReference>
<evidence type="ECO:0000256" key="5">
    <source>
        <dbReference type="SAM" id="MobiDB-lite"/>
    </source>
</evidence>
<accession>A5E090</accession>
<evidence type="ECO:0000256" key="2">
    <source>
        <dbReference type="ARBA" id="ARBA00022692"/>
    </source>
</evidence>
<feature type="region of interest" description="Disordered" evidence="5">
    <location>
        <begin position="184"/>
        <end position="206"/>
    </location>
</feature>
<evidence type="ECO:0000313" key="7">
    <source>
        <dbReference type="EMBL" id="EDK44848.1"/>
    </source>
</evidence>
<proteinExistence type="predicted"/>
<name>A5E090_LODEL</name>
<reference evidence="7 8" key="1">
    <citation type="journal article" date="2009" name="Nature">
        <title>Evolution of pathogenicity and sexual reproduction in eight Candida genomes.</title>
        <authorList>
            <person name="Butler G."/>
            <person name="Rasmussen M.D."/>
            <person name="Lin M.F."/>
            <person name="Santos M.A."/>
            <person name="Sakthikumar S."/>
            <person name="Munro C.A."/>
            <person name="Rheinbay E."/>
            <person name="Grabherr M."/>
            <person name="Forche A."/>
            <person name="Reedy J.L."/>
            <person name="Agrafioti I."/>
            <person name="Arnaud M.B."/>
            <person name="Bates S."/>
            <person name="Brown A.J."/>
            <person name="Brunke S."/>
            <person name="Costanzo M.C."/>
            <person name="Fitzpatrick D.A."/>
            <person name="de Groot P.W."/>
            <person name="Harris D."/>
            <person name="Hoyer L.L."/>
            <person name="Hube B."/>
            <person name="Klis F.M."/>
            <person name="Kodira C."/>
            <person name="Lennard N."/>
            <person name="Logue M.E."/>
            <person name="Martin R."/>
            <person name="Neiman A.M."/>
            <person name="Nikolaou E."/>
            <person name="Quail M.A."/>
            <person name="Quinn J."/>
            <person name="Santos M.C."/>
            <person name="Schmitzberger F.F."/>
            <person name="Sherlock G."/>
            <person name="Shah P."/>
            <person name="Silverstein K.A."/>
            <person name="Skrzypek M.S."/>
            <person name="Soll D."/>
            <person name="Staggs R."/>
            <person name="Stansfield I."/>
            <person name="Stumpf M.P."/>
            <person name="Sudbery P.E."/>
            <person name="Srikantha T."/>
            <person name="Zeng Q."/>
            <person name="Berman J."/>
            <person name="Berriman M."/>
            <person name="Heitman J."/>
            <person name="Gow N.A."/>
            <person name="Lorenz M.C."/>
            <person name="Birren B.W."/>
            <person name="Kellis M."/>
            <person name="Cuomo C.A."/>
        </authorList>
    </citation>
    <scope>NUCLEOTIDE SEQUENCE [LARGE SCALE GENOMIC DNA]</scope>
    <source>
        <strain evidence="8">ATCC 11503 / BCRC 21390 / CBS 2605 / JCM 1781 / NBRC 1676 / NRRL YB-4239</strain>
    </source>
</reference>
<dbReference type="OrthoDB" id="5817083at2759"/>
<dbReference type="KEGG" id="lel:PVL30_003855"/>
<organism evidence="7 8">
    <name type="scientific">Lodderomyces elongisporus (strain ATCC 11503 / CBS 2605 / JCM 1781 / NBRC 1676 / NRRL YB-4239)</name>
    <name type="common">Yeast</name>
    <name type="synonym">Saccharomyces elongisporus</name>
    <dbReference type="NCBI Taxonomy" id="379508"/>
    <lineage>
        <taxon>Eukaryota</taxon>
        <taxon>Fungi</taxon>
        <taxon>Dikarya</taxon>
        <taxon>Ascomycota</taxon>
        <taxon>Saccharomycotina</taxon>
        <taxon>Pichiomycetes</taxon>
        <taxon>Debaryomycetaceae</taxon>
        <taxon>Candida/Lodderomyces clade</taxon>
        <taxon>Lodderomyces</taxon>
    </lineage>
</organism>
<dbReference type="AlphaFoldDB" id="A5E090"/>
<dbReference type="VEuPathDB" id="FungiDB:LELG_03027"/>
<dbReference type="EMBL" id="CH981526">
    <property type="protein sequence ID" value="EDK44848.1"/>
    <property type="molecule type" value="Genomic_DNA"/>
</dbReference>
<evidence type="ECO:0000313" key="8">
    <source>
        <dbReference type="Proteomes" id="UP000001996"/>
    </source>
</evidence>
<keyword evidence="8" id="KW-1185">Reference proteome</keyword>
<dbReference type="OMA" id="ILAPCPQ"/>
<evidence type="ECO:0000256" key="1">
    <source>
        <dbReference type="ARBA" id="ARBA00004141"/>
    </source>
</evidence>